<evidence type="ECO:0000256" key="2">
    <source>
        <dbReference type="SAM" id="Phobius"/>
    </source>
</evidence>
<keyword evidence="4" id="KW-1185">Reference proteome</keyword>
<dbReference type="Proteomes" id="UP000244989">
    <property type="component" value="Unassembled WGS sequence"/>
</dbReference>
<protein>
    <submittedName>
        <fullName evidence="3">DUF3558 domain-containing protein</fullName>
    </submittedName>
</protein>
<feature type="transmembrane region" description="Helical" evidence="2">
    <location>
        <begin position="21"/>
        <end position="46"/>
    </location>
</feature>
<gene>
    <name evidence="3" type="ORF">DF222_06380</name>
</gene>
<comment type="caution">
    <text evidence="3">The sequence shown here is derived from an EMBL/GenBank/DDBJ whole genome shotgun (WGS) entry which is preliminary data.</text>
</comment>
<dbReference type="EMBL" id="QEEZ01000010">
    <property type="protein sequence ID" value="PWC01563.1"/>
    <property type="molecule type" value="Genomic_DNA"/>
</dbReference>
<keyword evidence="2" id="KW-0472">Membrane</keyword>
<reference evidence="4" key="1">
    <citation type="submission" date="2018-04" db="EMBL/GenBank/DDBJ databases">
        <authorList>
            <person name="Liu S."/>
            <person name="Wang Z."/>
            <person name="Li J."/>
        </authorList>
    </citation>
    <scope>NUCLEOTIDE SEQUENCE [LARGE SCALE GENOMIC DNA]</scope>
    <source>
        <strain evidence="4">2189</strain>
    </source>
</reference>
<keyword evidence="2" id="KW-1133">Transmembrane helix</keyword>
<sequence length="230" mass="24697">MPCKGIRGSHLCTRNIRGTLLVNRLIATIVATVVGSLVAACGLTGASVPGPAAQDTTDSTDETQPQELPPGFYLSGEFVELTEFDPEDPGLEPIRACEEITPEAFHEMGLELVTGEQLDSFGMTGCGVRPIDSSGSRAMISLTAGPSQVDGLVDRSAHHEWSPTPLLEDFVLLQYEHDIDSACAVSTDTSRGLLSVTYNDYSSNRSNEELCGAVIDVTEAIYQQLRGREY</sequence>
<organism evidence="3 4">
    <name type="scientific">Corynebacterium yudongzhengii</name>
    <dbReference type="NCBI Taxonomy" id="2080740"/>
    <lineage>
        <taxon>Bacteria</taxon>
        <taxon>Bacillati</taxon>
        <taxon>Actinomycetota</taxon>
        <taxon>Actinomycetes</taxon>
        <taxon>Mycobacteriales</taxon>
        <taxon>Corynebacteriaceae</taxon>
        <taxon>Corynebacterium</taxon>
    </lineage>
</organism>
<dbReference type="KEGG" id="cyz:C3B44_03720"/>
<keyword evidence="2" id="KW-0812">Transmembrane</keyword>
<accession>A0A2U1T6G4</accession>
<dbReference type="AlphaFoldDB" id="A0A2U1T6G4"/>
<dbReference type="InterPro" id="IPR024520">
    <property type="entry name" value="DUF3558"/>
</dbReference>
<feature type="compositionally biased region" description="Polar residues" evidence="1">
    <location>
        <begin position="54"/>
        <end position="66"/>
    </location>
</feature>
<dbReference type="Pfam" id="PF12079">
    <property type="entry name" value="DUF3558"/>
    <property type="match status" value="1"/>
</dbReference>
<name>A0A2U1T6G4_9CORY</name>
<proteinExistence type="predicted"/>
<evidence type="ECO:0000313" key="4">
    <source>
        <dbReference type="Proteomes" id="UP000244989"/>
    </source>
</evidence>
<evidence type="ECO:0000313" key="3">
    <source>
        <dbReference type="EMBL" id="PWC01563.1"/>
    </source>
</evidence>
<evidence type="ECO:0000256" key="1">
    <source>
        <dbReference type="SAM" id="MobiDB-lite"/>
    </source>
</evidence>
<feature type="region of interest" description="Disordered" evidence="1">
    <location>
        <begin position="50"/>
        <end position="69"/>
    </location>
</feature>